<dbReference type="PANTHER" id="PTHR38709:SF1">
    <property type="entry name" value="DREBRIN"/>
    <property type="match status" value="1"/>
</dbReference>
<dbReference type="PANTHER" id="PTHR38709">
    <property type="entry name" value="SI:CH73-193C12.2-RELATED"/>
    <property type="match status" value="1"/>
</dbReference>
<dbReference type="EMBL" id="JBHFQA010000002">
    <property type="protein sequence ID" value="KAL2103017.1"/>
    <property type="molecule type" value="Genomic_DNA"/>
</dbReference>
<evidence type="ECO:0000313" key="5">
    <source>
        <dbReference type="Proteomes" id="UP001591681"/>
    </source>
</evidence>
<accession>A0ABD1KV48</accession>
<dbReference type="Gene3D" id="1.10.10.60">
    <property type="entry name" value="Homeodomain-like"/>
    <property type="match status" value="1"/>
</dbReference>
<comment type="caution">
    <text evidence="4">The sequence shown here is derived from an EMBL/GenBank/DDBJ whole genome shotgun (WGS) entry which is preliminary data.</text>
</comment>
<reference evidence="4 5" key="1">
    <citation type="submission" date="2024-09" db="EMBL/GenBank/DDBJ databases">
        <title>A chromosome-level genome assembly of Gray's grenadier anchovy, Coilia grayii.</title>
        <authorList>
            <person name="Fu Z."/>
        </authorList>
    </citation>
    <scope>NUCLEOTIDE SEQUENCE [LARGE SCALE GENOMIC DNA]</scope>
    <source>
        <strain evidence="4">G4</strain>
        <tissue evidence="4">Muscle</tissue>
    </source>
</reference>
<name>A0ABD1KV48_9TELE</name>
<evidence type="ECO:0000256" key="1">
    <source>
        <dbReference type="SAM" id="Coils"/>
    </source>
</evidence>
<dbReference type="InterPro" id="IPR044822">
    <property type="entry name" value="Myb_DNA-bind_4"/>
</dbReference>
<feature type="domain" description="Myb/SANT-like DNA-binding" evidence="3">
    <location>
        <begin position="38"/>
        <end position="110"/>
    </location>
</feature>
<feature type="coiled-coil region" evidence="1">
    <location>
        <begin position="215"/>
        <end position="284"/>
    </location>
</feature>
<feature type="compositionally biased region" description="Polar residues" evidence="2">
    <location>
        <begin position="8"/>
        <end position="24"/>
    </location>
</feature>
<proteinExistence type="predicted"/>
<evidence type="ECO:0000256" key="2">
    <source>
        <dbReference type="SAM" id="MobiDB-lite"/>
    </source>
</evidence>
<dbReference type="Proteomes" id="UP001591681">
    <property type="component" value="Unassembled WGS sequence"/>
</dbReference>
<sequence length="363" mass="40975">MEDHASYSAPSTPAPTNNELTTPLATNPVLNSAYTYKMSEEEILQFVKLRVSNKSLFTGKKNSARLAWRAILKEMGLQGKITALQAKKKWDNLQSKYKNIHEQELKNPPSGVTVIPQCWHRYSLMDDAMQGRLDDSAKKLSITSSTAYDVSDFQPSRPRMKRWRASSEQEIGTAVSSASAVASAAAAMGAAEKNEIELMVDDSDVVWTPVGCPTGQEAEQDRLDIEQERAQLDSDRLMVDREREVLERERILLERERAGLQRELAALDRDRASLERDRATVERERAAVDWERAMLEKERTRLERDRLAMGIEGMASRASCTTLAMNGRTNAGTDGIRPAEVDPECVERRQKFLDLLENLLQKF</sequence>
<keyword evidence="5" id="KW-1185">Reference proteome</keyword>
<feature type="region of interest" description="Disordered" evidence="2">
    <location>
        <begin position="1"/>
        <end position="24"/>
    </location>
</feature>
<dbReference type="AlphaFoldDB" id="A0ABD1KV48"/>
<protein>
    <recommendedName>
        <fullName evidence="3">Myb/SANT-like DNA-binding domain-containing protein</fullName>
    </recommendedName>
</protein>
<keyword evidence="1" id="KW-0175">Coiled coil</keyword>
<evidence type="ECO:0000259" key="3">
    <source>
        <dbReference type="Pfam" id="PF13837"/>
    </source>
</evidence>
<dbReference type="Pfam" id="PF13837">
    <property type="entry name" value="Myb_DNA-bind_4"/>
    <property type="match status" value="1"/>
</dbReference>
<gene>
    <name evidence="4" type="ORF">ACEWY4_002185</name>
</gene>
<evidence type="ECO:0000313" key="4">
    <source>
        <dbReference type="EMBL" id="KAL2103017.1"/>
    </source>
</evidence>
<organism evidence="4 5">
    <name type="scientific">Coilia grayii</name>
    <name type="common">Gray's grenadier anchovy</name>
    <dbReference type="NCBI Taxonomy" id="363190"/>
    <lineage>
        <taxon>Eukaryota</taxon>
        <taxon>Metazoa</taxon>
        <taxon>Chordata</taxon>
        <taxon>Craniata</taxon>
        <taxon>Vertebrata</taxon>
        <taxon>Euteleostomi</taxon>
        <taxon>Actinopterygii</taxon>
        <taxon>Neopterygii</taxon>
        <taxon>Teleostei</taxon>
        <taxon>Clupei</taxon>
        <taxon>Clupeiformes</taxon>
        <taxon>Clupeoidei</taxon>
        <taxon>Engraulidae</taxon>
        <taxon>Coilinae</taxon>
        <taxon>Coilia</taxon>
    </lineage>
</organism>